<name>A0ACB7ZT20_9AGAM</name>
<dbReference type="Proteomes" id="UP000790377">
    <property type="component" value="Unassembled WGS sequence"/>
</dbReference>
<dbReference type="EMBL" id="MU268616">
    <property type="protein sequence ID" value="KAH7904081.1"/>
    <property type="molecule type" value="Genomic_DNA"/>
</dbReference>
<evidence type="ECO:0000313" key="2">
    <source>
        <dbReference type="Proteomes" id="UP000790377"/>
    </source>
</evidence>
<protein>
    <submittedName>
        <fullName evidence="1">Uncharacterized protein</fullName>
    </submittedName>
</protein>
<reference evidence="1" key="1">
    <citation type="journal article" date="2021" name="New Phytol.">
        <title>Evolutionary innovations through gain and loss of genes in the ectomycorrhizal Boletales.</title>
        <authorList>
            <person name="Wu G."/>
            <person name="Miyauchi S."/>
            <person name="Morin E."/>
            <person name="Kuo A."/>
            <person name="Drula E."/>
            <person name="Varga T."/>
            <person name="Kohler A."/>
            <person name="Feng B."/>
            <person name="Cao Y."/>
            <person name="Lipzen A."/>
            <person name="Daum C."/>
            <person name="Hundley H."/>
            <person name="Pangilinan J."/>
            <person name="Johnson J."/>
            <person name="Barry K."/>
            <person name="LaButti K."/>
            <person name="Ng V."/>
            <person name="Ahrendt S."/>
            <person name="Min B."/>
            <person name="Choi I.G."/>
            <person name="Park H."/>
            <person name="Plett J.M."/>
            <person name="Magnuson J."/>
            <person name="Spatafora J.W."/>
            <person name="Nagy L.G."/>
            <person name="Henrissat B."/>
            <person name="Grigoriev I.V."/>
            <person name="Yang Z.L."/>
            <person name="Xu J."/>
            <person name="Martin F.M."/>
        </authorList>
    </citation>
    <scope>NUCLEOTIDE SEQUENCE</scope>
    <source>
        <strain evidence="1">ATCC 28755</strain>
    </source>
</reference>
<organism evidence="1 2">
    <name type="scientific">Hygrophoropsis aurantiaca</name>
    <dbReference type="NCBI Taxonomy" id="72124"/>
    <lineage>
        <taxon>Eukaryota</taxon>
        <taxon>Fungi</taxon>
        <taxon>Dikarya</taxon>
        <taxon>Basidiomycota</taxon>
        <taxon>Agaricomycotina</taxon>
        <taxon>Agaricomycetes</taxon>
        <taxon>Agaricomycetidae</taxon>
        <taxon>Boletales</taxon>
        <taxon>Coniophorineae</taxon>
        <taxon>Hygrophoropsidaceae</taxon>
        <taxon>Hygrophoropsis</taxon>
    </lineage>
</organism>
<proteinExistence type="predicted"/>
<comment type="caution">
    <text evidence="1">The sequence shown here is derived from an EMBL/GenBank/DDBJ whole genome shotgun (WGS) entry which is preliminary data.</text>
</comment>
<keyword evidence="2" id="KW-1185">Reference proteome</keyword>
<sequence length="198" mass="21545">MVFLLGRMGNNKKALMLIIERLGDVNRAIEFAKEQSDDDLWEDLLKYSETRPAFIRTLLLTVGAEIDPVRLLRRIKNGLKDTLIKILHDFHLTASLLAGCRAILDGDGQELAAKRRGGQVGGFFLGGANMKVLCSRCSQPLLRAPQTQDVLLLFLCRHVVHASCVPGLALDDLGDDGRGNVSVGACVRGNAISAKIAL</sequence>
<gene>
    <name evidence="1" type="ORF">BJ138DRAFT_1119746</name>
</gene>
<evidence type="ECO:0000313" key="1">
    <source>
        <dbReference type="EMBL" id="KAH7904081.1"/>
    </source>
</evidence>
<accession>A0ACB7ZT20</accession>